<dbReference type="InterPro" id="IPR011990">
    <property type="entry name" value="TPR-like_helical_dom_sf"/>
</dbReference>
<sequence>MSDSCGIMYPMSDMDLENTQPSRPREDMEDTQPHTPVSRGVSPVPPEQRAAENEPHTQPRRRSLRGWVIAGGIVLILLLGGLGAFLGYRAAQAARSQMSREQIVTLATEQMMLAQQDLEQGRFQIARKRLEYVIQLDPNFPGVQEKLAEVMIQEAFSLTPTATIALATSTPTPTPDFRGEEEIFNNARQLLAQKEWFAVLDMLDALRNKNLTYRAVEVDGMYYIALRNRGLAKINNGNLEGGLYDLALVERFGPLDVDAQGVRNWARLYLTGAAYWGVRWDQVIFYFSQIVPAYPGLRDVNGVTALERYRVALIKYGDQLAAEGKYCDALKQYEAAQQVAPDGMLEPTMTAVYNQCYVQPSETPTLPLTLTPTPTSTGVIVPPTETPTPPAAPSETPTETPTP</sequence>
<keyword evidence="4" id="KW-1185">Reference proteome</keyword>
<feature type="region of interest" description="Disordered" evidence="1">
    <location>
        <begin position="1"/>
        <end position="60"/>
    </location>
</feature>
<dbReference type="KEGG" id="atm:ANT_03890"/>
<name>E8N0M8_ANATU</name>
<dbReference type="HOGENOM" id="CLU_682644_0_0_0"/>
<feature type="region of interest" description="Disordered" evidence="1">
    <location>
        <begin position="366"/>
        <end position="403"/>
    </location>
</feature>
<gene>
    <name evidence="3" type="ordered locus">ANT_03890</name>
</gene>
<feature type="compositionally biased region" description="Low complexity" evidence="1">
    <location>
        <begin position="366"/>
        <end position="375"/>
    </location>
</feature>
<evidence type="ECO:0000313" key="4">
    <source>
        <dbReference type="Proteomes" id="UP000008922"/>
    </source>
</evidence>
<dbReference type="Gene3D" id="1.25.40.10">
    <property type="entry name" value="Tetratricopeptide repeat domain"/>
    <property type="match status" value="1"/>
</dbReference>
<accession>E8N0M8</accession>
<evidence type="ECO:0000256" key="2">
    <source>
        <dbReference type="SAM" id="Phobius"/>
    </source>
</evidence>
<evidence type="ECO:0000313" key="3">
    <source>
        <dbReference type="EMBL" id="BAJ62423.1"/>
    </source>
</evidence>
<keyword evidence="2" id="KW-0812">Transmembrane</keyword>
<evidence type="ECO:0008006" key="5">
    <source>
        <dbReference type="Google" id="ProtNLM"/>
    </source>
</evidence>
<proteinExistence type="predicted"/>
<feature type="transmembrane region" description="Helical" evidence="2">
    <location>
        <begin position="67"/>
        <end position="88"/>
    </location>
</feature>
<protein>
    <recommendedName>
        <fullName evidence="5">Tetratricopeptide repeat protein</fullName>
    </recommendedName>
</protein>
<dbReference type="AlphaFoldDB" id="E8N0M8"/>
<evidence type="ECO:0000256" key="1">
    <source>
        <dbReference type="SAM" id="MobiDB-lite"/>
    </source>
</evidence>
<dbReference type="eggNOG" id="COG0457">
    <property type="taxonomic scope" value="Bacteria"/>
</dbReference>
<keyword evidence="2" id="KW-0472">Membrane</keyword>
<dbReference type="STRING" id="926569.ANT_03890"/>
<dbReference type="Proteomes" id="UP000008922">
    <property type="component" value="Chromosome"/>
</dbReference>
<reference evidence="3 4" key="1">
    <citation type="submission" date="2010-12" db="EMBL/GenBank/DDBJ databases">
        <title>Whole genome sequence of Anaerolinea thermophila UNI-1.</title>
        <authorList>
            <person name="Narita-Yamada S."/>
            <person name="Kishi E."/>
            <person name="Watanabe Y."/>
            <person name="Takasaki K."/>
            <person name="Ankai A."/>
            <person name="Oguchi A."/>
            <person name="Fukui S."/>
            <person name="Takahashi M."/>
            <person name="Yashiro I."/>
            <person name="Hosoyama A."/>
            <person name="Sekiguchi Y."/>
            <person name="Hanada S."/>
            <person name="Fujita N."/>
        </authorList>
    </citation>
    <scope>NUCLEOTIDE SEQUENCE [LARGE SCALE GENOMIC DNA]</scope>
    <source>
        <strain evidence="4">DSM 14523 / JCM 11388 / NBRC 100420 / UNI-1</strain>
    </source>
</reference>
<dbReference type="InParanoid" id="E8N0M8"/>
<keyword evidence="2" id="KW-1133">Transmembrane helix</keyword>
<feature type="compositionally biased region" description="Low complexity" evidence="1">
    <location>
        <begin position="393"/>
        <end position="403"/>
    </location>
</feature>
<dbReference type="EMBL" id="AP012029">
    <property type="protein sequence ID" value="BAJ62423.1"/>
    <property type="molecule type" value="Genomic_DNA"/>
</dbReference>
<dbReference type="SUPFAM" id="SSF48452">
    <property type="entry name" value="TPR-like"/>
    <property type="match status" value="1"/>
</dbReference>
<organism evidence="3 4">
    <name type="scientific">Anaerolinea thermophila (strain DSM 14523 / JCM 11388 / NBRC 100420 / UNI-1)</name>
    <dbReference type="NCBI Taxonomy" id="926569"/>
    <lineage>
        <taxon>Bacteria</taxon>
        <taxon>Bacillati</taxon>
        <taxon>Chloroflexota</taxon>
        <taxon>Anaerolineae</taxon>
        <taxon>Anaerolineales</taxon>
        <taxon>Anaerolineaceae</taxon>
        <taxon>Anaerolinea</taxon>
    </lineage>
</organism>